<proteinExistence type="predicted"/>
<evidence type="ECO:0000313" key="1">
    <source>
        <dbReference type="EMBL" id="CAF4282468.1"/>
    </source>
</evidence>
<dbReference type="AlphaFoldDB" id="A0A820GT04"/>
<reference evidence="1" key="1">
    <citation type="submission" date="2021-02" db="EMBL/GenBank/DDBJ databases">
        <authorList>
            <person name="Nowell W R."/>
        </authorList>
    </citation>
    <scope>NUCLEOTIDE SEQUENCE</scope>
</reference>
<sequence length="233" mass="27010">RNCPASNSNVSKFDFIQSLQKHVNLSYVTVQSRHTTAPIVNVFHDTVEKSQETQRDSPIKTSCDRRDTDITGDDLLGDIHNSSIIIREESVEGRGEYPDISTQKSITEITNKYEKVTEQTVKKVMQSIINGKSVIYTKTDLTMICNKRHIRLEAVKRLVEANLLRYEDNFWVEPTRARKQTEKDSKRILRLGWLKNCPASNSNVSKFDFIQSLQKHVNIHVLLVRKYFQMIRI</sequence>
<name>A0A820GT04_9BILA</name>
<protein>
    <submittedName>
        <fullName evidence="1">Uncharacterized protein</fullName>
    </submittedName>
</protein>
<feature type="non-terminal residue" evidence="1">
    <location>
        <position position="1"/>
    </location>
</feature>
<gene>
    <name evidence="1" type="ORF">FNK824_LOCUS39948</name>
</gene>
<comment type="caution">
    <text evidence="1">The sequence shown here is derived from an EMBL/GenBank/DDBJ whole genome shotgun (WGS) entry which is preliminary data.</text>
</comment>
<dbReference type="EMBL" id="CAJOBE010028720">
    <property type="protein sequence ID" value="CAF4282468.1"/>
    <property type="molecule type" value="Genomic_DNA"/>
</dbReference>
<organism evidence="1 2">
    <name type="scientific">Rotaria sordida</name>
    <dbReference type="NCBI Taxonomy" id="392033"/>
    <lineage>
        <taxon>Eukaryota</taxon>
        <taxon>Metazoa</taxon>
        <taxon>Spiralia</taxon>
        <taxon>Gnathifera</taxon>
        <taxon>Rotifera</taxon>
        <taxon>Eurotatoria</taxon>
        <taxon>Bdelloidea</taxon>
        <taxon>Philodinida</taxon>
        <taxon>Philodinidae</taxon>
        <taxon>Rotaria</taxon>
    </lineage>
</organism>
<dbReference type="Proteomes" id="UP000663874">
    <property type="component" value="Unassembled WGS sequence"/>
</dbReference>
<accession>A0A820GT04</accession>
<evidence type="ECO:0000313" key="2">
    <source>
        <dbReference type="Proteomes" id="UP000663874"/>
    </source>
</evidence>